<feature type="transmembrane region" description="Helical" evidence="1">
    <location>
        <begin position="408"/>
        <end position="427"/>
    </location>
</feature>
<dbReference type="Pfam" id="PF00646">
    <property type="entry name" value="F-box"/>
    <property type="match status" value="1"/>
</dbReference>
<organism evidence="3 4">
    <name type="scientific">Caenorhabditis nigoni</name>
    <dbReference type="NCBI Taxonomy" id="1611254"/>
    <lineage>
        <taxon>Eukaryota</taxon>
        <taxon>Metazoa</taxon>
        <taxon>Ecdysozoa</taxon>
        <taxon>Nematoda</taxon>
        <taxon>Chromadorea</taxon>
        <taxon>Rhabditida</taxon>
        <taxon>Rhabditina</taxon>
        <taxon>Rhabditomorpha</taxon>
        <taxon>Rhabditoidea</taxon>
        <taxon>Rhabditidae</taxon>
        <taxon>Peloderinae</taxon>
        <taxon>Caenorhabditis</taxon>
    </lineage>
</organism>
<keyword evidence="4" id="KW-1185">Reference proteome</keyword>
<feature type="domain" description="F-box" evidence="2">
    <location>
        <begin position="4"/>
        <end position="43"/>
    </location>
</feature>
<evidence type="ECO:0000256" key="1">
    <source>
        <dbReference type="SAM" id="Phobius"/>
    </source>
</evidence>
<evidence type="ECO:0000313" key="3">
    <source>
        <dbReference type="EMBL" id="PIC14551.1"/>
    </source>
</evidence>
<dbReference type="AlphaFoldDB" id="A0A2G5SI42"/>
<reference evidence="4" key="1">
    <citation type="submission" date="2017-10" db="EMBL/GenBank/DDBJ databases">
        <title>Rapid genome shrinkage in a self-fertile nematode reveals novel sperm competition proteins.</title>
        <authorList>
            <person name="Yin D."/>
            <person name="Schwarz E.M."/>
            <person name="Thomas C.G."/>
            <person name="Felde R.L."/>
            <person name="Korf I.F."/>
            <person name="Cutter A.D."/>
            <person name="Schartner C.M."/>
            <person name="Ralston E.J."/>
            <person name="Meyer B.J."/>
            <person name="Haag E.S."/>
        </authorList>
    </citation>
    <scope>NUCLEOTIDE SEQUENCE [LARGE SCALE GENOMIC DNA]</scope>
    <source>
        <strain evidence="4">JU1422</strain>
    </source>
</reference>
<comment type="caution">
    <text evidence="3">The sequence shown here is derived from an EMBL/GenBank/DDBJ whole genome shotgun (WGS) entry which is preliminary data.</text>
</comment>
<dbReference type="PANTHER" id="PTHR35366:SF3">
    <property type="entry name" value="CW-TYPE DOMAIN-CONTAINING PROTEIN"/>
    <property type="match status" value="1"/>
</dbReference>
<dbReference type="EMBL" id="PDUG01000007">
    <property type="protein sequence ID" value="PIC14551.1"/>
    <property type="molecule type" value="Genomic_DNA"/>
</dbReference>
<keyword evidence="1" id="KW-0472">Membrane</keyword>
<evidence type="ECO:0000313" key="4">
    <source>
        <dbReference type="Proteomes" id="UP000230233"/>
    </source>
</evidence>
<keyword evidence="1" id="KW-0812">Transmembrane</keyword>
<gene>
    <name evidence="3" type="ORF">B9Z55_026822</name>
</gene>
<dbReference type="Proteomes" id="UP000230233">
    <property type="component" value="Unassembled WGS sequence"/>
</dbReference>
<evidence type="ECO:0000259" key="2">
    <source>
        <dbReference type="Pfam" id="PF00646"/>
    </source>
</evidence>
<name>A0A2G5SI42_9PELO</name>
<dbReference type="OrthoDB" id="5824619at2759"/>
<dbReference type="PANTHER" id="PTHR35366">
    <property type="entry name" value="PROTEIN CBG18620"/>
    <property type="match status" value="1"/>
</dbReference>
<sequence length="434" mass="51289">MVSWSQFPPEIKRKIAENYDFMSRISLRNTCHVDRQIVDSTKIRIPRVRFGYKEDKCLICIYTGIEKFLRLEIQKFGSGVIVYKSENSPYLTDSIRNLIPCTLPLNEGLLIFKSLLAHKSIQISTMEWELESFNIDKLGKQMIKLLGNSKFSVKKLELVQGTDDFFLEYLYEICHWNEVEIVQKLEVNLSPRNINSVSAIDYKIADDWIFGKPMSYTYYFTNQIDVNSDMGKVNDYMMENESGKLHWYTHREPNNEDCSFSEDYRFEGGNVIHTRRSPCGMWINRCHGIFAKELKAIHDLEICGIGNLCPKHADPFDYWYHQNLPRRLIQEPFWNGFNQNVFLPTSSIGLDILRGKMRTDENRRMKKMTKKRNRMKYSWGFGRPNQTTSEAFKVSLEVEKRKSRFGTWFKIIFLPIFISFVFYAIFIDNFFLNK</sequence>
<accession>A0A2G5SI42</accession>
<dbReference type="InterPro" id="IPR001810">
    <property type="entry name" value="F-box_dom"/>
</dbReference>
<keyword evidence="1" id="KW-1133">Transmembrane helix</keyword>
<protein>
    <recommendedName>
        <fullName evidence="2">F-box domain-containing protein</fullName>
    </recommendedName>
</protein>
<proteinExistence type="predicted"/>